<dbReference type="EMBL" id="JBIMZQ010000016">
    <property type="protein sequence ID" value="KAL3666793.1"/>
    <property type="molecule type" value="Genomic_DNA"/>
</dbReference>
<accession>A0ABD3FJ48</accession>
<organism evidence="2 3">
    <name type="scientific">Phytophthora oleae</name>
    <dbReference type="NCBI Taxonomy" id="2107226"/>
    <lineage>
        <taxon>Eukaryota</taxon>
        <taxon>Sar</taxon>
        <taxon>Stramenopiles</taxon>
        <taxon>Oomycota</taxon>
        <taxon>Peronosporomycetes</taxon>
        <taxon>Peronosporales</taxon>
        <taxon>Peronosporaceae</taxon>
        <taxon>Phytophthora</taxon>
    </lineage>
</organism>
<name>A0ABD3FJ48_9STRA</name>
<reference evidence="2 3" key="1">
    <citation type="submission" date="2024-09" db="EMBL/GenBank/DDBJ databases">
        <title>Genome sequencing and assembly of Phytophthora oleae, isolate VK10A, causative agent of rot of olive drupes.</title>
        <authorList>
            <person name="Conti Taguali S."/>
            <person name="Riolo M."/>
            <person name="La Spada F."/>
            <person name="Cacciola S.O."/>
            <person name="Dionisio G."/>
        </authorList>
    </citation>
    <scope>NUCLEOTIDE SEQUENCE [LARGE SCALE GENOMIC DNA]</scope>
    <source>
        <strain evidence="2 3">VK10A</strain>
    </source>
</reference>
<evidence type="ECO:0000313" key="3">
    <source>
        <dbReference type="Proteomes" id="UP001632037"/>
    </source>
</evidence>
<evidence type="ECO:0000256" key="1">
    <source>
        <dbReference type="SAM" id="MobiDB-lite"/>
    </source>
</evidence>
<protein>
    <submittedName>
        <fullName evidence="2">Uncharacterized protein</fullName>
    </submittedName>
</protein>
<gene>
    <name evidence="2" type="ORF">V7S43_008413</name>
</gene>
<comment type="caution">
    <text evidence="2">The sequence shown here is derived from an EMBL/GenBank/DDBJ whole genome shotgun (WGS) entry which is preliminary data.</text>
</comment>
<sequence>MKRRINQTKSLFDTKKLAADAAKYRYLSEQLSKADRRMHVKHKCKELELQSNSKRGSTHSSNYSPSKPLHHRKRHHQSKNAENESELHTIHEFSLEQLEIHRDSIKLPRVRASHKTECKYATPSDNFPTVTNTTKLIRASDFLPRLGR</sequence>
<feature type="compositionally biased region" description="Polar residues" evidence="1">
    <location>
        <begin position="49"/>
        <end position="65"/>
    </location>
</feature>
<feature type="region of interest" description="Disordered" evidence="1">
    <location>
        <begin position="35"/>
        <end position="87"/>
    </location>
</feature>
<evidence type="ECO:0000313" key="2">
    <source>
        <dbReference type="EMBL" id="KAL3666793.1"/>
    </source>
</evidence>
<dbReference type="Proteomes" id="UP001632037">
    <property type="component" value="Unassembled WGS sequence"/>
</dbReference>
<keyword evidence="3" id="KW-1185">Reference proteome</keyword>
<feature type="compositionally biased region" description="Basic residues" evidence="1">
    <location>
        <begin position="68"/>
        <end position="78"/>
    </location>
</feature>
<proteinExistence type="predicted"/>
<dbReference type="AlphaFoldDB" id="A0ABD3FJ48"/>